<evidence type="ECO:0008006" key="3">
    <source>
        <dbReference type="Google" id="ProtNLM"/>
    </source>
</evidence>
<feature type="region of interest" description="Disordered" evidence="1">
    <location>
        <begin position="68"/>
        <end position="87"/>
    </location>
</feature>
<dbReference type="EMBL" id="CP163302">
    <property type="protein sequence ID" value="XDP44707.1"/>
    <property type="molecule type" value="Genomic_DNA"/>
</dbReference>
<dbReference type="KEGG" id="spue:AB5L97_15750"/>
<proteinExistence type="predicted"/>
<dbReference type="RefSeq" id="WP_307955792.1">
    <property type="nucleotide sequence ID" value="NZ_CP163302.1"/>
</dbReference>
<gene>
    <name evidence="2" type="ORF">AB5L97_15750</name>
</gene>
<accession>A0AB39L164</accession>
<reference evidence="2" key="1">
    <citation type="submission" date="2024-07" db="EMBL/GenBank/DDBJ databases">
        <authorList>
            <person name="fu j."/>
        </authorList>
    </citation>
    <scope>NUCLEOTIDE SEQUENCE</scope>
    <source>
        <strain evidence="2">P10A9</strain>
    </source>
</reference>
<name>A0AB39L164_9MICC</name>
<evidence type="ECO:0000313" key="2">
    <source>
        <dbReference type="EMBL" id="XDP44707.1"/>
    </source>
</evidence>
<evidence type="ECO:0000256" key="1">
    <source>
        <dbReference type="SAM" id="MobiDB-lite"/>
    </source>
</evidence>
<dbReference type="AlphaFoldDB" id="A0AB39L164"/>
<protein>
    <recommendedName>
        <fullName evidence="3">Amphi-Trp domain-containing protein</fullName>
    </recommendedName>
</protein>
<sequence>MTTYTATEHASSKDPHDWGRAMAVALNRLLEAAKLDRDYLEHQHLLGQDIVMRCESQADGVAVHLSWRPQNQHDAPTGSGEKSVDDAALAAPADDGAEELVEGSGRGG</sequence>
<organism evidence="2">
    <name type="scientific">Sinomonas puerhi</name>
    <dbReference type="NCBI Taxonomy" id="3238584"/>
    <lineage>
        <taxon>Bacteria</taxon>
        <taxon>Bacillati</taxon>
        <taxon>Actinomycetota</taxon>
        <taxon>Actinomycetes</taxon>
        <taxon>Micrococcales</taxon>
        <taxon>Micrococcaceae</taxon>
        <taxon>Sinomonas</taxon>
    </lineage>
</organism>